<proteinExistence type="predicted"/>
<organism evidence="2">
    <name type="scientific">Oryza glumipatula</name>
    <dbReference type="NCBI Taxonomy" id="40148"/>
    <lineage>
        <taxon>Eukaryota</taxon>
        <taxon>Viridiplantae</taxon>
        <taxon>Streptophyta</taxon>
        <taxon>Embryophyta</taxon>
        <taxon>Tracheophyta</taxon>
        <taxon>Spermatophyta</taxon>
        <taxon>Magnoliopsida</taxon>
        <taxon>Liliopsida</taxon>
        <taxon>Poales</taxon>
        <taxon>Poaceae</taxon>
        <taxon>BOP clade</taxon>
        <taxon>Oryzoideae</taxon>
        <taxon>Oryzeae</taxon>
        <taxon>Oryzinae</taxon>
        <taxon>Oryza</taxon>
    </lineage>
</organism>
<protein>
    <submittedName>
        <fullName evidence="2">Uncharacterized protein</fullName>
    </submittedName>
</protein>
<dbReference type="Gramene" id="OGLUM01G20570.2">
    <property type="protein sequence ID" value="OGLUM01G20570.2"/>
    <property type="gene ID" value="OGLUM01G20570"/>
</dbReference>
<dbReference type="Proteomes" id="UP000026961">
    <property type="component" value="Chromosome 1"/>
</dbReference>
<evidence type="ECO:0000313" key="2">
    <source>
        <dbReference type="EnsemblPlants" id="OGLUM01G20570.2"/>
    </source>
</evidence>
<evidence type="ECO:0000256" key="1">
    <source>
        <dbReference type="SAM" id="MobiDB-lite"/>
    </source>
</evidence>
<dbReference type="AlphaFoldDB" id="A0A0D9Y9J8"/>
<reference evidence="2" key="2">
    <citation type="submission" date="2015-04" db="UniProtKB">
        <authorList>
            <consortium name="EnsemblPlants"/>
        </authorList>
    </citation>
    <scope>IDENTIFICATION</scope>
</reference>
<dbReference type="EnsemblPlants" id="OGLUM01G20570.2">
    <property type="protein sequence ID" value="OGLUM01G20570.2"/>
    <property type="gene ID" value="OGLUM01G20570"/>
</dbReference>
<sequence>MGLGGSAGAPSSARFSGDEFGVDDETVDPATPLLTWWCRTVAQRLGQLYPSGGGDELIYSIRWNQSDSLVVKLLTEMDYGDINVTLSDY</sequence>
<reference evidence="2" key="1">
    <citation type="submission" date="2013-08" db="EMBL/GenBank/DDBJ databases">
        <title>Oryza genome evolution.</title>
        <authorList>
            <person name="Wing R.A."/>
            <person name="Panaud O."/>
            <person name="Oliveira A.C."/>
        </authorList>
    </citation>
    <scope>NUCLEOTIDE SEQUENCE</scope>
</reference>
<keyword evidence="3" id="KW-1185">Reference proteome</keyword>
<name>A0A0D9Y9J8_9ORYZ</name>
<feature type="region of interest" description="Disordered" evidence="1">
    <location>
        <begin position="1"/>
        <end position="20"/>
    </location>
</feature>
<reference evidence="2" key="3">
    <citation type="submission" date="2018-05" db="EMBL/GenBank/DDBJ databases">
        <title>OgluRS3 (Oryza glumaepatula Reference Sequence Version 3).</title>
        <authorList>
            <person name="Zhang J."/>
            <person name="Kudrna D."/>
            <person name="Lee S."/>
            <person name="Talag J."/>
            <person name="Welchert J."/>
            <person name="Wing R.A."/>
        </authorList>
    </citation>
    <scope>NUCLEOTIDE SEQUENCE [LARGE SCALE GENOMIC DNA]</scope>
</reference>
<evidence type="ECO:0000313" key="3">
    <source>
        <dbReference type="Proteomes" id="UP000026961"/>
    </source>
</evidence>
<accession>A0A0D9Y9J8</accession>